<dbReference type="Gene3D" id="3.40.50.1820">
    <property type="entry name" value="alpha/beta hydrolase"/>
    <property type="match status" value="2"/>
</dbReference>
<dbReference type="InterPro" id="IPR050654">
    <property type="entry name" value="AChE-related_enzymes"/>
</dbReference>
<sequence length="420" mass="44063">MHARAVIRSGPLRFATAERFALPRPVPGEASEPKGRAEPEISTPPVGRICPQPPSRLDAVMGPPRDQRPQSEDCLHLTVTAPAAPAAGAAPPTGRPVLVWFHGGGFSSGAGLLDWYDGGALAAEQDVVVVSAGYRLGALGYLVLDGVSDGNLGLHDQLAALRWVRDHIARYGGDPGNVTLFGQSAGALSILLLLQLDAARGLFRRAVLQSAPLSIATRSLTEARETGRIFAAHLGTDPRTAPPEALLAAQARTAADQQRRTGSFLAPPFGPVRGTAQLPAGTGPFALGDRAPDVLYGWNADDMSAFPEGPSDTGGVAARTRRLYEAPLTALRAELERSGARVHGYRLDWRPPGSPYGATHCAEIPLLLGSAEAWRDAPLLGDLTWAEVNAVGKGLRAAWASFARTGDPGPLPAPLTPLPR</sequence>
<dbReference type="PANTHER" id="PTHR43918:SF4">
    <property type="entry name" value="CARBOXYLIC ESTER HYDROLASE"/>
    <property type="match status" value="1"/>
</dbReference>
<dbReference type="GO" id="GO:0019695">
    <property type="term" value="P:choline metabolic process"/>
    <property type="evidence" value="ECO:0007669"/>
    <property type="project" value="TreeGrafter"/>
</dbReference>
<accession>A0A640URH8</accession>
<dbReference type="Pfam" id="PF00135">
    <property type="entry name" value="COesterase"/>
    <property type="match status" value="1"/>
</dbReference>
<dbReference type="Proteomes" id="UP000431826">
    <property type="component" value="Unassembled WGS sequence"/>
</dbReference>
<organism evidence="4 5">
    <name type="scientific">Streptomyces tubercidicus</name>
    <dbReference type="NCBI Taxonomy" id="47759"/>
    <lineage>
        <taxon>Bacteria</taxon>
        <taxon>Bacillati</taxon>
        <taxon>Actinomycetota</taxon>
        <taxon>Actinomycetes</taxon>
        <taxon>Kitasatosporales</taxon>
        <taxon>Streptomycetaceae</taxon>
        <taxon>Streptomyces</taxon>
    </lineage>
</organism>
<dbReference type="GO" id="GO:0003990">
    <property type="term" value="F:acetylcholinesterase activity"/>
    <property type="evidence" value="ECO:0007669"/>
    <property type="project" value="TreeGrafter"/>
</dbReference>
<dbReference type="GO" id="GO:0005615">
    <property type="term" value="C:extracellular space"/>
    <property type="evidence" value="ECO:0007669"/>
    <property type="project" value="TreeGrafter"/>
</dbReference>
<gene>
    <name evidence="4" type="ORF">Stube_13790</name>
</gene>
<keyword evidence="5" id="KW-1185">Reference proteome</keyword>
<dbReference type="SUPFAM" id="SSF53474">
    <property type="entry name" value="alpha/beta-Hydrolases"/>
    <property type="match status" value="1"/>
</dbReference>
<protein>
    <submittedName>
        <fullName evidence="4">Carboxylic ester hydrolase</fullName>
    </submittedName>
</protein>
<evidence type="ECO:0000259" key="3">
    <source>
        <dbReference type="Pfam" id="PF00135"/>
    </source>
</evidence>
<dbReference type="AlphaFoldDB" id="A0A640URH8"/>
<dbReference type="InterPro" id="IPR002018">
    <property type="entry name" value="CarbesteraseB"/>
</dbReference>
<dbReference type="GO" id="GO:0006581">
    <property type="term" value="P:acetylcholine catabolic process"/>
    <property type="evidence" value="ECO:0007669"/>
    <property type="project" value="TreeGrafter"/>
</dbReference>
<dbReference type="GO" id="GO:0005886">
    <property type="term" value="C:plasma membrane"/>
    <property type="evidence" value="ECO:0007669"/>
    <property type="project" value="TreeGrafter"/>
</dbReference>
<reference evidence="4 5" key="1">
    <citation type="submission" date="2019-12" db="EMBL/GenBank/DDBJ databases">
        <title>Whole genome shotgun sequence of Streptomyces tubercidicus NBRC 13090.</title>
        <authorList>
            <person name="Ichikawa N."/>
            <person name="Kimura A."/>
            <person name="Kitahashi Y."/>
            <person name="Komaki H."/>
            <person name="Tamura T."/>
        </authorList>
    </citation>
    <scope>NUCLEOTIDE SEQUENCE [LARGE SCALE GENOMIC DNA]</scope>
    <source>
        <strain evidence="4 5">NBRC 13090</strain>
    </source>
</reference>
<evidence type="ECO:0000313" key="4">
    <source>
        <dbReference type="EMBL" id="GFE36706.1"/>
    </source>
</evidence>
<dbReference type="OrthoDB" id="3199405at2"/>
<proteinExistence type="predicted"/>
<dbReference type="PANTHER" id="PTHR43918">
    <property type="entry name" value="ACETYLCHOLINESTERASE"/>
    <property type="match status" value="1"/>
</dbReference>
<evidence type="ECO:0000256" key="2">
    <source>
        <dbReference type="SAM" id="MobiDB-lite"/>
    </source>
</evidence>
<dbReference type="RefSeq" id="WP_159742946.1">
    <property type="nucleotide sequence ID" value="NZ_BLIR01000001.1"/>
</dbReference>
<feature type="domain" description="Carboxylesterase type B" evidence="3">
    <location>
        <begin position="49"/>
        <end position="303"/>
    </location>
</feature>
<comment type="caution">
    <text evidence="4">The sequence shown here is derived from an EMBL/GenBank/DDBJ whole genome shotgun (WGS) entry which is preliminary data.</text>
</comment>
<dbReference type="InterPro" id="IPR029058">
    <property type="entry name" value="AB_hydrolase_fold"/>
</dbReference>
<evidence type="ECO:0000313" key="5">
    <source>
        <dbReference type="Proteomes" id="UP000431826"/>
    </source>
</evidence>
<evidence type="ECO:0000256" key="1">
    <source>
        <dbReference type="ARBA" id="ARBA00022801"/>
    </source>
</evidence>
<dbReference type="GeneID" id="96282536"/>
<name>A0A640URH8_9ACTN</name>
<keyword evidence="1 4" id="KW-0378">Hydrolase</keyword>
<dbReference type="EMBL" id="BLIR01000001">
    <property type="protein sequence ID" value="GFE36706.1"/>
    <property type="molecule type" value="Genomic_DNA"/>
</dbReference>
<feature type="region of interest" description="Disordered" evidence="2">
    <location>
        <begin position="17"/>
        <end position="54"/>
    </location>
</feature>